<protein>
    <recommendedName>
        <fullName evidence="3">Secreted protein</fullName>
    </recommendedName>
</protein>
<organism evidence="1 2">
    <name type="scientific">Streptomyces chisholmiae</name>
    <dbReference type="NCBI Taxonomy" id="3075540"/>
    <lineage>
        <taxon>Bacteria</taxon>
        <taxon>Bacillati</taxon>
        <taxon>Actinomycetota</taxon>
        <taxon>Actinomycetes</taxon>
        <taxon>Kitasatosporales</taxon>
        <taxon>Streptomycetaceae</taxon>
        <taxon>Streptomyces</taxon>
    </lineage>
</organism>
<sequence>MDDDARLLLIAVSATALLALVLGGVLHGRLAARARRRQQRFFGLPDNSECLLVVSRDATAEGMVARNDVLGLMELAAVVRNCGAVPQLTSGENAKQGFGDRTEFCLGGPVANRRSAAHLAGLLPGVRVRTETEGPDRWAFEIGEESYRLDAGVTEYVLLARLMAGDRERPVFLACGQRSVTHQAATRYLARNYPKLARKHGSTGTFCLLLKVVNSQAYGADVVELVADVSKAATVEPSGFTTSKEL</sequence>
<dbReference type="RefSeq" id="WP_311666397.1">
    <property type="nucleotide sequence ID" value="NZ_JAVREO010000004.1"/>
</dbReference>
<comment type="caution">
    <text evidence="1">The sequence shown here is derived from an EMBL/GenBank/DDBJ whole genome shotgun (WGS) entry which is preliminary data.</text>
</comment>
<evidence type="ECO:0000313" key="2">
    <source>
        <dbReference type="Proteomes" id="UP001183410"/>
    </source>
</evidence>
<dbReference type="Proteomes" id="UP001183410">
    <property type="component" value="Unassembled WGS sequence"/>
</dbReference>
<evidence type="ECO:0000313" key="1">
    <source>
        <dbReference type="EMBL" id="MDT0266379.1"/>
    </source>
</evidence>
<accession>A0ABU2JNT4</accession>
<gene>
    <name evidence="1" type="ORF">RM844_08730</name>
</gene>
<dbReference type="EMBL" id="JAVREO010000004">
    <property type="protein sequence ID" value="MDT0266379.1"/>
    <property type="molecule type" value="Genomic_DNA"/>
</dbReference>
<keyword evidence="2" id="KW-1185">Reference proteome</keyword>
<reference evidence="2" key="1">
    <citation type="submission" date="2023-07" db="EMBL/GenBank/DDBJ databases">
        <title>30 novel species of actinomycetes from the DSMZ collection.</title>
        <authorList>
            <person name="Nouioui I."/>
        </authorList>
    </citation>
    <scope>NUCLEOTIDE SEQUENCE [LARGE SCALE GENOMIC DNA]</scope>
    <source>
        <strain evidence="2">DSM 44915</strain>
    </source>
</reference>
<proteinExistence type="predicted"/>
<evidence type="ECO:0008006" key="3">
    <source>
        <dbReference type="Google" id="ProtNLM"/>
    </source>
</evidence>
<name>A0ABU2JNT4_9ACTN</name>